<reference evidence="2 3" key="1">
    <citation type="journal article" date="2023" name="Life. Sci Alliance">
        <title>Evolutionary insights into 3D genome organization and epigenetic landscape of Vigna mungo.</title>
        <authorList>
            <person name="Junaid A."/>
            <person name="Singh B."/>
            <person name="Bhatia S."/>
        </authorList>
    </citation>
    <scope>NUCLEOTIDE SEQUENCE [LARGE SCALE GENOMIC DNA]</scope>
    <source>
        <strain evidence="2">Urdbean</strain>
    </source>
</reference>
<dbReference type="Proteomes" id="UP001374535">
    <property type="component" value="Chromosome 2"/>
</dbReference>
<protein>
    <submittedName>
        <fullName evidence="2">Uncharacterized protein</fullName>
    </submittedName>
</protein>
<accession>A0AAQ3S9U3</accession>
<sequence>MGSNNSRLNGKGGEVLPARVRSRVEELRRKTDRKELNFDGSVDGGNSQAFEENKGGDSDKGSLNDIQQAKRVEKISKVVPLPVSEPKQNSELYNKQKEREVEKKDEKVKSAWLQGEEDDEDVESGRTIGPSSPSFKIYCREQKNKAENFPESQDLDDDENQLQKSPSENSFESFVASIGNTNSNEIFNIKSASKRKGKMKEAMKKNLLYVKHMNKKKPICTRTA</sequence>
<evidence type="ECO:0000256" key="1">
    <source>
        <dbReference type="SAM" id="MobiDB-lite"/>
    </source>
</evidence>
<feature type="region of interest" description="Disordered" evidence="1">
    <location>
        <begin position="1"/>
        <end position="169"/>
    </location>
</feature>
<dbReference type="AlphaFoldDB" id="A0AAQ3S9U3"/>
<feature type="compositionally biased region" description="Basic and acidic residues" evidence="1">
    <location>
        <begin position="94"/>
        <end position="109"/>
    </location>
</feature>
<evidence type="ECO:0000313" key="2">
    <source>
        <dbReference type="EMBL" id="WVZ20944.1"/>
    </source>
</evidence>
<proteinExistence type="predicted"/>
<dbReference type="EMBL" id="CP144699">
    <property type="protein sequence ID" value="WVZ20944.1"/>
    <property type="molecule type" value="Genomic_DNA"/>
</dbReference>
<organism evidence="2 3">
    <name type="scientific">Vigna mungo</name>
    <name type="common">Black gram</name>
    <name type="synonym">Phaseolus mungo</name>
    <dbReference type="NCBI Taxonomy" id="3915"/>
    <lineage>
        <taxon>Eukaryota</taxon>
        <taxon>Viridiplantae</taxon>
        <taxon>Streptophyta</taxon>
        <taxon>Embryophyta</taxon>
        <taxon>Tracheophyta</taxon>
        <taxon>Spermatophyta</taxon>
        <taxon>Magnoliopsida</taxon>
        <taxon>eudicotyledons</taxon>
        <taxon>Gunneridae</taxon>
        <taxon>Pentapetalae</taxon>
        <taxon>rosids</taxon>
        <taxon>fabids</taxon>
        <taxon>Fabales</taxon>
        <taxon>Fabaceae</taxon>
        <taxon>Papilionoideae</taxon>
        <taxon>50 kb inversion clade</taxon>
        <taxon>NPAAA clade</taxon>
        <taxon>indigoferoid/millettioid clade</taxon>
        <taxon>Phaseoleae</taxon>
        <taxon>Vigna</taxon>
    </lineage>
</organism>
<gene>
    <name evidence="2" type="ORF">V8G54_008266</name>
</gene>
<feature type="compositionally biased region" description="Basic and acidic residues" evidence="1">
    <location>
        <begin position="22"/>
        <end position="37"/>
    </location>
</feature>
<evidence type="ECO:0000313" key="3">
    <source>
        <dbReference type="Proteomes" id="UP001374535"/>
    </source>
</evidence>
<name>A0AAQ3S9U3_VIGMU</name>
<feature type="compositionally biased region" description="Basic and acidic residues" evidence="1">
    <location>
        <begin position="138"/>
        <end position="148"/>
    </location>
</feature>
<keyword evidence="3" id="KW-1185">Reference proteome</keyword>
<feature type="compositionally biased region" description="Basic and acidic residues" evidence="1">
    <location>
        <begin position="51"/>
        <end position="76"/>
    </location>
</feature>